<dbReference type="EMBL" id="CP016397">
    <property type="protein sequence ID" value="ASQ46661.1"/>
    <property type="molecule type" value="Genomic_DNA"/>
</dbReference>
<accession>A0A222P485</accession>
<dbReference type="AlphaFoldDB" id="A0A222P485"/>
<dbReference type="SUPFAM" id="SSF51735">
    <property type="entry name" value="NAD(P)-binding Rossmann-fold domains"/>
    <property type="match status" value="1"/>
</dbReference>
<evidence type="ECO:0000313" key="2">
    <source>
        <dbReference type="EMBL" id="ASQ46661.1"/>
    </source>
</evidence>
<dbReference type="KEGG" id="lcd:clem_10575"/>
<dbReference type="InterPro" id="IPR036291">
    <property type="entry name" value="NAD(P)-bd_dom_sf"/>
</dbReference>
<evidence type="ECO:0000313" key="3">
    <source>
        <dbReference type="Proteomes" id="UP000201728"/>
    </source>
</evidence>
<gene>
    <name evidence="2" type="ORF">clem_10575</name>
</gene>
<evidence type="ECO:0000256" key="1">
    <source>
        <dbReference type="ARBA" id="ARBA00023027"/>
    </source>
</evidence>
<reference evidence="3" key="1">
    <citation type="submission" date="2016-07" db="EMBL/GenBank/DDBJ databases">
        <authorList>
            <person name="Florea S."/>
            <person name="Webb J.S."/>
            <person name="Jaromczyk J."/>
            <person name="Schardl C.L."/>
        </authorList>
    </citation>
    <scope>NUCLEOTIDE SEQUENCE [LARGE SCALE GENOMIC DNA]</scope>
    <source>
        <strain evidence="3">CDC-D5610</strain>
    </source>
</reference>
<proteinExistence type="predicted"/>
<keyword evidence="3" id="KW-1185">Reference proteome</keyword>
<protein>
    <submittedName>
        <fullName evidence="2">NAD dependent epimerase/dehydratase family protein</fullName>
    </submittedName>
</protein>
<dbReference type="Gene3D" id="3.40.50.720">
    <property type="entry name" value="NAD(P)-binding Rossmann-like Domain"/>
    <property type="match status" value="1"/>
</dbReference>
<keyword evidence="1" id="KW-0520">NAD</keyword>
<sequence>MQHLIIGYGYCGYHLAQYLLKKKESVTAISRHLDSIYELEGLNHIQHNIEEPFHWQKKETIIYYLIPPIGDRSDDVGLKQFLNHSQLKATQVIYFGSSGVYGNHAGAWVDESSTCYVHSSRQKRRLNAEAQWLTYCQQQQIPLIILRVGGIYGVNRLPLQAAMKQTPVITPELAPYTNSIYIDDLIKISYLLTQTKSTTSLYNIADGQPTPVGTLQQLIAQTLGLRAADYESFEQAWERASSMKKEFLSTSKRLSIQALKTRLKSTLHLTPLADAVTLSLKLQGLLR</sequence>
<name>A0A222P485_9GAMM</name>
<organism evidence="2 3">
    <name type="scientific">Legionella clemsonensis</name>
    <dbReference type="NCBI Taxonomy" id="1867846"/>
    <lineage>
        <taxon>Bacteria</taxon>
        <taxon>Pseudomonadati</taxon>
        <taxon>Pseudomonadota</taxon>
        <taxon>Gammaproteobacteria</taxon>
        <taxon>Legionellales</taxon>
        <taxon>Legionellaceae</taxon>
        <taxon>Legionella</taxon>
    </lineage>
</organism>
<dbReference type="Proteomes" id="UP000201728">
    <property type="component" value="Chromosome"/>
</dbReference>
<dbReference type="RefSeq" id="WP_232505455.1">
    <property type="nucleotide sequence ID" value="NZ_CP016397.1"/>
</dbReference>
<dbReference type="PANTHER" id="PTHR43574">
    <property type="entry name" value="EPIMERASE-RELATED"/>
    <property type="match status" value="1"/>
</dbReference>